<evidence type="ECO:0000313" key="4">
    <source>
        <dbReference type="Proteomes" id="UP001500683"/>
    </source>
</evidence>
<gene>
    <name evidence="3" type="ORF">GCM10022214_73410</name>
</gene>
<sequence>MTQTRASADGGRRAPGRGARRTDLAAFLRSRRERIGPEDVGMPPGPRRRTPGLRREEVAQLAGVGVTWYTWLEQGRPINASPQVLDAVARTLRLDPAEREHLYALAGVTRRPVAVDPAEGLPEDVPAILDRLDPMPAAVVSARSDIIAWNRAYATVFWCVPRVPPSERNTMWLAFTMPPCCNPIANIEEQAHESVAIFRYRYSRHMDDPGWKEFVQRLCAASPQFARLWATQDVAPPRPCDKVFRHPAVGEIAMRSTGLDLTAAPGLRMIVYNPVGEQDADRIAHLLAHPREAAAALPDHRH</sequence>
<dbReference type="PANTHER" id="PTHR35010:SF2">
    <property type="entry name" value="BLL4672 PROTEIN"/>
    <property type="match status" value="1"/>
</dbReference>
<dbReference type="InterPro" id="IPR010982">
    <property type="entry name" value="Lambda_DNA-bd_dom_sf"/>
</dbReference>
<evidence type="ECO:0000259" key="2">
    <source>
        <dbReference type="SMART" id="SM00530"/>
    </source>
</evidence>
<organism evidence="3 4">
    <name type="scientific">Actinomadura miaoliensis</name>
    <dbReference type="NCBI Taxonomy" id="430685"/>
    <lineage>
        <taxon>Bacteria</taxon>
        <taxon>Bacillati</taxon>
        <taxon>Actinomycetota</taxon>
        <taxon>Actinomycetes</taxon>
        <taxon>Streptosporangiales</taxon>
        <taxon>Thermomonosporaceae</taxon>
        <taxon>Actinomadura</taxon>
    </lineage>
</organism>
<dbReference type="CDD" id="cd00093">
    <property type="entry name" value="HTH_XRE"/>
    <property type="match status" value="1"/>
</dbReference>
<dbReference type="RefSeq" id="WP_344956789.1">
    <property type="nucleotide sequence ID" value="NZ_BAAAZG010000057.1"/>
</dbReference>
<comment type="caution">
    <text evidence="3">The sequence shown here is derived from an EMBL/GenBank/DDBJ whole genome shotgun (WGS) entry which is preliminary data.</text>
</comment>
<name>A0ABP7WW30_9ACTN</name>
<accession>A0ABP7WW30</accession>
<dbReference type="InterPro" id="IPR041413">
    <property type="entry name" value="MLTR_LBD"/>
</dbReference>
<reference evidence="4" key="1">
    <citation type="journal article" date="2019" name="Int. J. Syst. Evol. Microbiol.">
        <title>The Global Catalogue of Microorganisms (GCM) 10K type strain sequencing project: providing services to taxonomists for standard genome sequencing and annotation.</title>
        <authorList>
            <consortium name="The Broad Institute Genomics Platform"/>
            <consortium name="The Broad Institute Genome Sequencing Center for Infectious Disease"/>
            <person name="Wu L."/>
            <person name="Ma J."/>
        </authorList>
    </citation>
    <scope>NUCLEOTIDE SEQUENCE [LARGE SCALE GENOMIC DNA]</scope>
    <source>
        <strain evidence="4">JCM 16702</strain>
    </source>
</reference>
<keyword evidence="4" id="KW-1185">Reference proteome</keyword>
<dbReference type="Gene3D" id="3.30.450.180">
    <property type="match status" value="1"/>
</dbReference>
<evidence type="ECO:0000256" key="1">
    <source>
        <dbReference type="SAM" id="MobiDB-lite"/>
    </source>
</evidence>
<dbReference type="EMBL" id="BAAAZG010000057">
    <property type="protein sequence ID" value="GAA4098288.1"/>
    <property type="molecule type" value="Genomic_DNA"/>
</dbReference>
<protein>
    <submittedName>
        <fullName evidence="3">Helix-turn-helix transcriptional regulator</fullName>
    </submittedName>
</protein>
<dbReference type="Pfam" id="PF13560">
    <property type="entry name" value="HTH_31"/>
    <property type="match status" value="1"/>
</dbReference>
<evidence type="ECO:0000313" key="3">
    <source>
        <dbReference type="EMBL" id="GAA4098288.1"/>
    </source>
</evidence>
<dbReference type="Proteomes" id="UP001500683">
    <property type="component" value="Unassembled WGS sequence"/>
</dbReference>
<dbReference type="SMART" id="SM00530">
    <property type="entry name" value="HTH_XRE"/>
    <property type="match status" value="1"/>
</dbReference>
<proteinExistence type="predicted"/>
<feature type="domain" description="HTH cro/C1-type" evidence="2">
    <location>
        <begin position="27"/>
        <end position="99"/>
    </location>
</feature>
<dbReference type="Pfam" id="PF17765">
    <property type="entry name" value="MLTR_LBD"/>
    <property type="match status" value="1"/>
</dbReference>
<dbReference type="InterPro" id="IPR001387">
    <property type="entry name" value="Cro/C1-type_HTH"/>
</dbReference>
<dbReference type="Gene3D" id="1.10.260.40">
    <property type="entry name" value="lambda repressor-like DNA-binding domains"/>
    <property type="match status" value="1"/>
</dbReference>
<feature type="region of interest" description="Disordered" evidence="1">
    <location>
        <begin position="1"/>
        <end position="51"/>
    </location>
</feature>
<dbReference type="SUPFAM" id="SSF47413">
    <property type="entry name" value="lambda repressor-like DNA-binding domains"/>
    <property type="match status" value="1"/>
</dbReference>
<dbReference type="PANTHER" id="PTHR35010">
    <property type="entry name" value="BLL4672 PROTEIN-RELATED"/>
    <property type="match status" value="1"/>
</dbReference>